<keyword evidence="2" id="KW-0378">Hydrolase</keyword>
<sequence>MRNKWVKEVLPYGRQFLTVIMKAFIFCYCIVAFSFGSYKGFSQDARIKINKDLTLSVEQIFHLIENQTEYRFIYRHDLVRQAPPVNIRKGVIRAGDLLHMGLTPINYTYDFFDNTIIVRRKEPISETRVVPQSIRVEGVVTGTDGEPIGGVTVYVSNVQPRGQHPAPSDFIVRGTTTDFDGRFSLAAEPGYFLVVTSLGYEMTYPGRYFSLSVGEECPETNTDVAGSKRGVPGG</sequence>
<dbReference type="Proteomes" id="UP000182248">
    <property type="component" value="Unassembled WGS sequence"/>
</dbReference>
<dbReference type="InterPro" id="IPR008969">
    <property type="entry name" value="CarboxyPept-like_regulatory"/>
</dbReference>
<dbReference type="Pfam" id="PF13620">
    <property type="entry name" value="CarboxypepD_reg"/>
    <property type="match status" value="1"/>
</dbReference>
<protein>
    <submittedName>
        <fullName evidence="2">Carboxypeptidase regulatory-like domain-containing protein</fullName>
    </submittedName>
</protein>
<keyword evidence="2" id="KW-0121">Carboxypeptidase</keyword>
<evidence type="ECO:0000256" key="1">
    <source>
        <dbReference type="SAM" id="Phobius"/>
    </source>
</evidence>
<dbReference type="SUPFAM" id="SSF49464">
    <property type="entry name" value="Carboxypeptidase regulatory domain-like"/>
    <property type="match status" value="1"/>
</dbReference>
<organism evidence="2 3">
    <name type="scientific">Sinomicrobium oceani</name>
    <dbReference type="NCBI Taxonomy" id="1150368"/>
    <lineage>
        <taxon>Bacteria</taxon>
        <taxon>Pseudomonadati</taxon>
        <taxon>Bacteroidota</taxon>
        <taxon>Flavobacteriia</taxon>
        <taxon>Flavobacteriales</taxon>
        <taxon>Flavobacteriaceae</taxon>
        <taxon>Sinomicrobium</taxon>
    </lineage>
</organism>
<name>A0A1K1M8I1_9FLAO</name>
<keyword evidence="1" id="KW-1133">Transmembrane helix</keyword>
<reference evidence="2 3" key="1">
    <citation type="submission" date="2016-11" db="EMBL/GenBank/DDBJ databases">
        <authorList>
            <person name="Jaros S."/>
            <person name="Januszkiewicz K."/>
            <person name="Wedrychowicz H."/>
        </authorList>
    </citation>
    <scope>NUCLEOTIDE SEQUENCE [LARGE SCALE GENOMIC DNA]</scope>
    <source>
        <strain evidence="2 3">CGMCC 1.12145</strain>
    </source>
</reference>
<gene>
    <name evidence="2" type="ORF">SAMN02927921_00473</name>
</gene>
<feature type="transmembrane region" description="Helical" evidence="1">
    <location>
        <begin position="20"/>
        <end position="41"/>
    </location>
</feature>
<dbReference type="EMBL" id="FPJE01000002">
    <property type="protein sequence ID" value="SFW19424.1"/>
    <property type="molecule type" value="Genomic_DNA"/>
</dbReference>
<keyword evidence="1" id="KW-0812">Transmembrane</keyword>
<evidence type="ECO:0000313" key="2">
    <source>
        <dbReference type="EMBL" id="SFW19424.1"/>
    </source>
</evidence>
<dbReference type="STRING" id="1150368.SAMN02927921_00473"/>
<proteinExistence type="predicted"/>
<dbReference type="GO" id="GO:0004180">
    <property type="term" value="F:carboxypeptidase activity"/>
    <property type="evidence" value="ECO:0007669"/>
    <property type="project" value="UniProtKB-KW"/>
</dbReference>
<dbReference type="AlphaFoldDB" id="A0A1K1M8I1"/>
<evidence type="ECO:0000313" key="3">
    <source>
        <dbReference type="Proteomes" id="UP000182248"/>
    </source>
</evidence>
<keyword evidence="2" id="KW-0645">Protease</keyword>
<keyword evidence="1" id="KW-0472">Membrane</keyword>
<dbReference type="OrthoDB" id="9768177at2"/>
<dbReference type="Gene3D" id="2.60.40.1120">
    <property type="entry name" value="Carboxypeptidase-like, regulatory domain"/>
    <property type="match status" value="1"/>
</dbReference>
<keyword evidence="3" id="KW-1185">Reference proteome</keyword>
<accession>A0A1K1M8I1</accession>